<evidence type="ECO:0000313" key="2">
    <source>
        <dbReference type="EMBL" id="MDV6224847.1"/>
    </source>
</evidence>
<reference evidence="2 3" key="1">
    <citation type="submission" date="2023-10" db="EMBL/GenBank/DDBJ databases">
        <authorList>
            <person name="Venkata Ramana C."/>
            <person name="Sasikala C."/>
            <person name="Dhurka M."/>
        </authorList>
    </citation>
    <scope>NUCLEOTIDE SEQUENCE [LARGE SCALE GENOMIC DNA]</scope>
    <source>
        <strain evidence="2 3">KCTC 32151</strain>
    </source>
</reference>
<dbReference type="EC" id="2.-.-.-" evidence="2"/>
<dbReference type="Pfam" id="PF13302">
    <property type="entry name" value="Acetyltransf_3"/>
    <property type="match status" value="1"/>
</dbReference>
<dbReference type="Proteomes" id="UP001185659">
    <property type="component" value="Unassembled WGS sequence"/>
</dbReference>
<dbReference type="PROSITE" id="PS51186">
    <property type="entry name" value="GNAT"/>
    <property type="match status" value="1"/>
</dbReference>
<dbReference type="InterPro" id="IPR051531">
    <property type="entry name" value="N-acetyltransferase"/>
</dbReference>
<accession>A0ABU4AF22</accession>
<keyword evidence="2" id="KW-0808">Transferase</keyword>
<dbReference type="RefSeq" id="WP_317560172.1">
    <property type="nucleotide sequence ID" value="NZ_JAWLIP010000001.1"/>
</dbReference>
<name>A0ABU4AF22_9HYPH</name>
<dbReference type="InterPro" id="IPR000182">
    <property type="entry name" value="GNAT_dom"/>
</dbReference>
<dbReference type="GO" id="GO:0016740">
    <property type="term" value="F:transferase activity"/>
    <property type="evidence" value="ECO:0007669"/>
    <property type="project" value="UniProtKB-KW"/>
</dbReference>
<organism evidence="2 3">
    <name type="scientific">Nitratireductor aquimarinus</name>
    <dbReference type="NCBI Taxonomy" id="889300"/>
    <lineage>
        <taxon>Bacteria</taxon>
        <taxon>Pseudomonadati</taxon>
        <taxon>Pseudomonadota</taxon>
        <taxon>Alphaproteobacteria</taxon>
        <taxon>Hyphomicrobiales</taxon>
        <taxon>Phyllobacteriaceae</taxon>
        <taxon>Nitratireductor</taxon>
    </lineage>
</organism>
<keyword evidence="3" id="KW-1185">Reference proteome</keyword>
<dbReference type="InterPro" id="IPR016181">
    <property type="entry name" value="Acyl_CoA_acyltransferase"/>
</dbReference>
<dbReference type="Gene3D" id="3.40.630.30">
    <property type="match status" value="1"/>
</dbReference>
<dbReference type="PANTHER" id="PTHR43792">
    <property type="entry name" value="GNAT FAMILY, PUTATIVE (AFU_ORTHOLOGUE AFUA_3G00765)-RELATED-RELATED"/>
    <property type="match status" value="1"/>
</dbReference>
<evidence type="ECO:0000313" key="3">
    <source>
        <dbReference type="Proteomes" id="UP001185659"/>
    </source>
</evidence>
<comment type="caution">
    <text evidence="2">The sequence shown here is derived from an EMBL/GenBank/DDBJ whole genome shotgun (WGS) entry which is preliminary data.</text>
</comment>
<evidence type="ECO:0000259" key="1">
    <source>
        <dbReference type="PROSITE" id="PS51186"/>
    </source>
</evidence>
<sequence length="188" mass="21445">MNHQIWLPIVSERLVLRPFEPSDRPDYDAYHTRPEVYRFLYTPVPDEDVLAEQFSAAMSTRLEEDGDTLRLAVIRQVDSALLGEVLLKMANKAALQGEVGYIFNPTFAGAGYATEAARMMVGFGFRQCGFHRIFARLDPLNAGSVGVVERLGFRREAHLLQNDRFDDTWGDEFIYALLKAEWEDRQGL</sequence>
<feature type="domain" description="N-acetyltransferase" evidence="1">
    <location>
        <begin position="14"/>
        <end position="181"/>
    </location>
</feature>
<proteinExistence type="predicted"/>
<protein>
    <submittedName>
        <fullName evidence="2">GNAT family protein</fullName>
        <ecNumber evidence="2">2.-.-.-</ecNumber>
    </submittedName>
</protein>
<gene>
    <name evidence="2" type="ORF">R2G56_00985</name>
</gene>
<dbReference type="EMBL" id="JAWLIP010000001">
    <property type="protein sequence ID" value="MDV6224847.1"/>
    <property type="molecule type" value="Genomic_DNA"/>
</dbReference>
<dbReference type="SUPFAM" id="SSF55729">
    <property type="entry name" value="Acyl-CoA N-acyltransferases (Nat)"/>
    <property type="match status" value="1"/>
</dbReference>